<dbReference type="GO" id="GO:0016787">
    <property type="term" value="F:hydrolase activity"/>
    <property type="evidence" value="ECO:0007669"/>
    <property type="project" value="InterPro"/>
</dbReference>
<dbReference type="Gene3D" id="3.60.21.10">
    <property type="match status" value="1"/>
</dbReference>
<evidence type="ECO:0000259" key="1">
    <source>
        <dbReference type="Pfam" id="PF00149"/>
    </source>
</evidence>
<feature type="domain" description="Calcineurin-like phosphoesterase" evidence="1">
    <location>
        <begin position="1"/>
        <end position="214"/>
    </location>
</feature>
<dbReference type="SUPFAM" id="SSF56300">
    <property type="entry name" value="Metallo-dependent phosphatases"/>
    <property type="match status" value="1"/>
</dbReference>
<dbReference type="PANTHER" id="PTHR46546:SF4">
    <property type="entry name" value="SHEWANELLA-LIKE PROTEIN PHOSPHATASE 1"/>
    <property type="match status" value="1"/>
</dbReference>
<dbReference type="Proteomes" id="UP000317893">
    <property type="component" value="Unassembled WGS sequence"/>
</dbReference>
<dbReference type="PANTHER" id="PTHR46546">
    <property type="entry name" value="SHEWANELLA-LIKE PROTEIN PHOSPHATASE 1"/>
    <property type="match status" value="1"/>
</dbReference>
<evidence type="ECO:0000313" key="3">
    <source>
        <dbReference type="Proteomes" id="UP000317893"/>
    </source>
</evidence>
<dbReference type="InterPro" id="IPR029052">
    <property type="entry name" value="Metallo-depent_PP-like"/>
</dbReference>
<dbReference type="InterPro" id="IPR004843">
    <property type="entry name" value="Calcineurin-like_PHP"/>
</dbReference>
<protein>
    <submittedName>
        <fullName evidence="2">Calcineurin-like phosphoesterase family protein</fullName>
    </submittedName>
</protein>
<dbReference type="AlphaFoldDB" id="A0A542E3D9"/>
<sequence>MPLFVVSDPHGHRDELAAALRDAGLLDAADRWVGADARLRVLGDFFDRGPDGVGAVELVMRLEREAVGAGGSTSAVLGNHEVLALGMWRYGVRAAPGADGGSFGESWVLNGGNPIDQGRLTAEHVTWLSALPPLALEDGWLLMHSDTDAYLELGHSVAAVNAAVAAALDGDFAEHWEVWRRLTDRYAFVTPGSGVTTARGILRTYGAARLVHGHSIIATIQPDAPSPAATAGPWAYADGLALAVDGGLYAGGPLLVVELEPAVEGSAP</sequence>
<dbReference type="Pfam" id="PF00149">
    <property type="entry name" value="Metallophos"/>
    <property type="match status" value="1"/>
</dbReference>
<comment type="caution">
    <text evidence="2">The sequence shown here is derived from an EMBL/GenBank/DDBJ whole genome shotgun (WGS) entry which is preliminary data.</text>
</comment>
<keyword evidence="3" id="KW-1185">Reference proteome</keyword>
<name>A0A542E3D9_9MICO</name>
<organism evidence="2 3">
    <name type="scientific">Lapillicoccus jejuensis</name>
    <dbReference type="NCBI Taxonomy" id="402171"/>
    <lineage>
        <taxon>Bacteria</taxon>
        <taxon>Bacillati</taxon>
        <taxon>Actinomycetota</taxon>
        <taxon>Actinomycetes</taxon>
        <taxon>Micrococcales</taxon>
        <taxon>Intrasporangiaceae</taxon>
        <taxon>Lapillicoccus</taxon>
    </lineage>
</organism>
<reference evidence="2 3" key="1">
    <citation type="submission" date="2019-06" db="EMBL/GenBank/DDBJ databases">
        <title>Sequencing the genomes of 1000 actinobacteria strains.</title>
        <authorList>
            <person name="Klenk H.-P."/>
        </authorList>
    </citation>
    <scope>NUCLEOTIDE SEQUENCE [LARGE SCALE GENOMIC DNA]</scope>
    <source>
        <strain evidence="2 3">DSM 18607</strain>
    </source>
</reference>
<accession>A0A542E3D9</accession>
<dbReference type="EMBL" id="VFMN01000001">
    <property type="protein sequence ID" value="TQJ09764.1"/>
    <property type="molecule type" value="Genomic_DNA"/>
</dbReference>
<proteinExistence type="predicted"/>
<dbReference type="OrthoDB" id="9807890at2"/>
<evidence type="ECO:0000313" key="2">
    <source>
        <dbReference type="EMBL" id="TQJ09764.1"/>
    </source>
</evidence>
<dbReference type="RefSeq" id="WP_141849085.1">
    <property type="nucleotide sequence ID" value="NZ_BAAAPR010000007.1"/>
</dbReference>
<gene>
    <name evidence="2" type="ORF">FB458_2880</name>
</gene>